<comment type="caution">
    <text evidence="1">The sequence shown here is derived from an EMBL/GenBank/DDBJ whole genome shotgun (WGS) entry which is preliminary data.</text>
</comment>
<protein>
    <submittedName>
        <fullName evidence="1">Uncharacterized protein</fullName>
    </submittedName>
</protein>
<feature type="non-terminal residue" evidence="1">
    <location>
        <position position="30"/>
    </location>
</feature>
<gene>
    <name evidence="1" type="ORF">LCGC14_1461370</name>
</gene>
<name>A0A0F9JF06_9ZZZZ</name>
<dbReference type="EMBL" id="LAZR01010176">
    <property type="protein sequence ID" value="KKM68394.1"/>
    <property type="molecule type" value="Genomic_DNA"/>
</dbReference>
<proteinExistence type="predicted"/>
<accession>A0A0F9JF06</accession>
<sequence>MCNRRDTVRVRVKIPADLSCTGKERWKMAK</sequence>
<reference evidence="1" key="1">
    <citation type="journal article" date="2015" name="Nature">
        <title>Complex archaea that bridge the gap between prokaryotes and eukaryotes.</title>
        <authorList>
            <person name="Spang A."/>
            <person name="Saw J.H."/>
            <person name="Jorgensen S.L."/>
            <person name="Zaremba-Niedzwiedzka K."/>
            <person name="Martijn J."/>
            <person name="Lind A.E."/>
            <person name="van Eijk R."/>
            <person name="Schleper C."/>
            <person name="Guy L."/>
            <person name="Ettema T.J."/>
        </authorList>
    </citation>
    <scope>NUCLEOTIDE SEQUENCE</scope>
</reference>
<evidence type="ECO:0000313" key="1">
    <source>
        <dbReference type="EMBL" id="KKM68394.1"/>
    </source>
</evidence>
<dbReference type="AlphaFoldDB" id="A0A0F9JF06"/>
<organism evidence="1">
    <name type="scientific">marine sediment metagenome</name>
    <dbReference type="NCBI Taxonomy" id="412755"/>
    <lineage>
        <taxon>unclassified sequences</taxon>
        <taxon>metagenomes</taxon>
        <taxon>ecological metagenomes</taxon>
    </lineage>
</organism>